<dbReference type="Gene3D" id="2.40.10.220">
    <property type="entry name" value="predicted glycosyltransferase like domains"/>
    <property type="match status" value="1"/>
</dbReference>
<sequence length="119" mass="13176">MTTPAPNPPFVERRRCPRVAPTDLSFGVPIVREAEVLDLSVSGALVSMSAPISVGQRLQLRLLLGREPFQAWVEVRRVDHGTVTGRANRVRAGVTFTSLDENSQRTLERFLREKAPGVN</sequence>
<dbReference type="GO" id="GO:0035438">
    <property type="term" value="F:cyclic-di-GMP binding"/>
    <property type="evidence" value="ECO:0007669"/>
    <property type="project" value="InterPro"/>
</dbReference>
<reference evidence="2" key="2">
    <citation type="journal article" date="2010" name="Appl. Environ. Microbiol.">
        <title>Comparative analysis of acidobacterial genomic fragments from terrestrial and aquatic metagenomic libraries, with emphasis on acidobacteria subdivision 6.</title>
        <authorList>
            <person name="Kielak A.M."/>
            <person name="van Veen J.A."/>
            <person name="Kowalchuk G.A."/>
        </authorList>
    </citation>
    <scope>NUCLEOTIDE SEQUENCE</scope>
</reference>
<feature type="domain" description="PilZ" evidence="1">
    <location>
        <begin position="13"/>
        <end position="112"/>
    </location>
</feature>
<dbReference type="InterPro" id="IPR009875">
    <property type="entry name" value="PilZ_domain"/>
</dbReference>
<protein>
    <recommendedName>
        <fullName evidence="1">PilZ domain-containing protein</fullName>
    </recommendedName>
</protein>
<name>E3T6B3_9BACT</name>
<dbReference type="AlphaFoldDB" id="E3T6B3"/>
<dbReference type="SUPFAM" id="SSF141371">
    <property type="entry name" value="PilZ domain-like"/>
    <property type="match status" value="1"/>
</dbReference>
<evidence type="ECO:0000313" key="2">
    <source>
        <dbReference type="EMBL" id="ADC35857.1"/>
    </source>
</evidence>
<reference evidence="2" key="1">
    <citation type="submission" date="2009-12" db="EMBL/GenBank/DDBJ databases">
        <authorList>
            <person name="Kielak A."/>
            <person name="van Veen J.A."/>
            <person name="Kowalchuk G.A."/>
        </authorList>
    </citation>
    <scope>NUCLEOTIDE SEQUENCE</scope>
</reference>
<dbReference type="Pfam" id="PF07238">
    <property type="entry name" value="PilZ"/>
    <property type="match status" value="1"/>
</dbReference>
<evidence type="ECO:0000259" key="1">
    <source>
        <dbReference type="Pfam" id="PF07238"/>
    </source>
</evidence>
<accession>E3T6B3</accession>
<organism evidence="2">
    <name type="scientific">uncultured bacterium 92</name>
    <dbReference type="NCBI Taxonomy" id="698394"/>
    <lineage>
        <taxon>Bacteria</taxon>
        <taxon>environmental samples</taxon>
    </lineage>
</organism>
<dbReference type="EMBL" id="GU260702">
    <property type="protein sequence ID" value="ADC35857.1"/>
    <property type="molecule type" value="Genomic_DNA"/>
</dbReference>
<proteinExistence type="predicted"/>